<evidence type="ECO:0000313" key="2">
    <source>
        <dbReference type="Proteomes" id="UP000095287"/>
    </source>
</evidence>
<keyword evidence="2" id="KW-1185">Reference proteome</keyword>
<dbReference type="AlphaFoldDB" id="A0A1I7Y5B4"/>
<feature type="compositionally biased region" description="Basic and acidic residues" evidence="1">
    <location>
        <begin position="1"/>
        <end position="24"/>
    </location>
</feature>
<reference evidence="3" key="1">
    <citation type="submission" date="2016-11" db="UniProtKB">
        <authorList>
            <consortium name="WormBaseParasite"/>
        </authorList>
    </citation>
    <scope>IDENTIFICATION</scope>
</reference>
<sequence length="84" mass="9370">MKRLSPIEDESRCSDDRAIPEVHRGHSSAPHTSRRSCNLIGIFARDSSTEAPSKEAVEDWTSRWGGTSKHPSFYALSSVVVRSR</sequence>
<protein>
    <submittedName>
        <fullName evidence="3">Uncharacterized protein</fullName>
    </submittedName>
</protein>
<organism evidence="2 3">
    <name type="scientific">Steinernema glaseri</name>
    <dbReference type="NCBI Taxonomy" id="37863"/>
    <lineage>
        <taxon>Eukaryota</taxon>
        <taxon>Metazoa</taxon>
        <taxon>Ecdysozoa</taxon>
        <taxon>Nematoda</taxon>
        <taxon>Chromadorea</taxon>
        <taxon>Rhabditida</taxon>
        <taxon>Tylenchina</taxon>
        <taxon>Panagrolaimomorpha</taxon>
        <taxon>Strongyloidoidea</taxon>
        <taxon>Steinernematidae</taxon>
        <taxon>Steinernema</taxon>
    </lineage>
</organism>
<name>A0A1I7Y5B4_9BILA</name>
<accession>A0A1I7Y5B4</accession>
<proteinExistence type="predicted"/>
<evidence type="ECO:0000313" key="3">
    <source>
        <dbReference type="WBParaSite" id="L893_g12642.t1"/>
    </source>
</evidence>
<evidence type="ECO:0000256" key="1">
    <source>
        <dbReference type="SAM" id="MobiDB-lite"/>
    </source>
</evidence>
<feature type="region of interest" description="Disordered" evidence="1">
    <location>
        <begin position="1"/>
        <end position="33"/>
    </location>
</feature>
<dbReference type="Proteomes" id="UP000095287">
    <property type="component" value="Unplaced"/>
</dbReference>
<dbReference type="WBParaSite" id="L893_g12642.t1">
    <property type="protein sequence ID" value="L893_g12642.t1"/>
    <property type="gene ID" value="L893_g12642"/>
</dbReference>